<keyword evidence="2" id="KW-1185">Reference proteome</keyword>
<protein>
    <submittedName>
        <fullName evidence="1">Uncharacterized protein</fullName>
    </submittedName>
</protein>
<dbReference type="Proteomes" id="UP001055811">
    <property type="component" value="Linkage Group LG02"/>
</dbReference>
<evidence type="ECO:0000313" key="1">
    <source>
        <dbReference type="EMBL" id="KAI3780221.1"/>
    </source>
</evidence>
<gene>
    <name evidence="1" type="ORF">L2E82_10192</name>
</gene>
<organism evidence="1 2">
    <name type="scientific">Cichorium intybus</name>
    <name type="common">Chicory</name>
    <dbReference type="NCBI Taxonomy" id="13427"/>
    <lineage>
        <taxon>Eukaryota</taxon>
        <taxon>Viridiplantae</taxon>
        <taxon>Streptophyta</taxon>
        <taxon>Embryophyta</taxon>
        <taxon>Tracheophyta</taxon>
        <taxon>Spermatophyta</taxon>
        <taxon>Magnoliopsida</taxon>
        <taxon>eudicotyledons</taxon>
        <taxon>Gunneridae</taxon>
        <taxon>Pentapetalae</taxon>
        <taxon>asterids</taxon>
        <taxon>campanulids</taxon>
        <taxon>Asterales</taxon>
        <taxon>Asteraceae</taxon>
        <taxon>Cichorioideae</taxon>
        <taxon>Cichorieae</taxon>
        <taxon>Cichoriinae</taxon>
        <taxon>Cichorium</taxon>
    </lineage>
</organism>
<reference evidence="2" key="1">
    <citation type="journal article" date="2022" name="Mol. Ecol. Resour.">
        <title>The genomes of chicory, endive, great burdock and yacon provide insights into Asteraceae palaeo-polyploidization history and plant inulin production.</title>
        <authorList>
            <person name="Fan W."/>
            <person name="Wang S."/>
            <person name="Wang H."/>
            <person name="Wang A."/>
            <person name="Jiang F."/>
            <person name="Liu H."/>
            <person name="Zhao H."/>
            <person name="Xu D."/>
            <person name="Zhang Y."/>
        </authorList>
    </citation>
    <scope>NUCLEOTIDE SEQUENCE [LARGE SCALE GENOMIC DNA]</scope>
    <source>
        <strain evidence="2">cv. Punajuju</strain>
    </source>
</reference>
<proteinExistence type="predicted"/>
<name>A0ACB9GB31_CICIN</name>
<evidence type="ECO:0000313" key="2">
    <source>
        <dbReference type="Proteomes" id="UP001055811"/>
    </source>
</evidence>
<accession>A0ACB9GB31</accession>
<sequence>MENGWRARAQEDVGEWKMVGRRRPRRLILDRNVQEDIKKIATTFFVGRRKEPGNAKEKEVKVRSNGVSIGRSFKDVVNNSGVKSGEMVETKRAKIVIPEAVNLGGPTWLDNCLIGEVIDIELLSNFFSIFHNSGIAECSIKYAGGLLIEEGEFVDSEDDDLESPEMLHVTEKVQQPIIQTVVLSSAENFEAPAQATAPAKQSAKNIGVIEESSIDHLKVVDVPLQGVSCVCACAREQIKNGDLHVFEEPLKSISCARDNNNNSDTFSCANTNQVAGDTFSCARDNINNSDTFSCANTNQDAGSGSSNLYWADDVGLRSEGGIEGGSGPIGFIGILNGGDNFSPYASCNYDIAPTSNGLKKEIRLWRAISRDLENKEYEE</sequence>
<dbReference type="EMBL" id="CM042010">
    <property type="protein sequence ID" value="KAI3780221.1"/>
    <property type="molecule type" value="Genomic_DNA"/>
</dbReference>
<reference evidence="1 2" key="2">
    <citation type="journal article" date="2022" name="Mol. Ecol. Resour.">
        <title>The genomes of chicory, endive, great burdock and yacon provide insights into Asteraceae paleo-polyploidization history and plant inulin production.</title>
        <authorList>
            <person name="Fan W."/>
            <person name="Wang S."/>
            <person name="Wang H."/>
            <person name="Wang A."/>
            <person name="Jiang F."/>
            <person name="Liu H."/>
            <person name="Zhao H."/>
            <person name="Xu D."/>
            <person name="Zhang Y."/>
        </authorList>
    </citation>
    <scope>NUCLEOTIDE SEQUENCE [LARGE SCALE GENOMIC DNA]</scope>
    <source>
        <strain evidence="2">cv. Punajuju</strain>
        <tissue evidence="1">Leaves</tissue>
    </source>
</reference>
<comment type="caution">
    <text evidence="1">The sequence shown here is derived from an EMBL/GenBank/DDBJ whole genome shotgun (WGS) entry which is preliminary data.</text>
</comment>